<gene>
    <name evidence="1" type="ORF">LHA26_18245</name>
</gene>
<accession>A0ABY4XD65</accession>
<evidence type="ECO:0000313" key="1">
    <source>
        <dbReference type="EMBL" id="USI74691.1"/>
    </source>
</evidence>
<name>A0ABY4XD65_9SPHN</name>
<dbReference type="Proteomes" id="UP001056937">
    <property type="component" value="Chromosome 2"/>
</dbReference>
<proteinExistence type="predicted"/>
<organism evidence="1 2">
    <name type="scientific">Sphingomonas morindae</name>
    <dbReference type="NCBI Taxonomy" id="1541170"/>
    <lineage>
        <taxon>Bacteria</taxon>
        <taxon>Pseudomonadati</taxon>
        <taxon>Pseudomonadota</taxon>
        <taxon>Alphaproteobacteria</taxon>
        <taxon>Sphingomonadales</taxon>
        <taxon>Sphingomonadaceae</taxon>
        <taxon>Sphingomonas</taxon>
    </lineage>
</organism>
<dbReference type="EMBL" id="CP084931">
    <property type="protein sequence ID" value="USI74691.1"/>
    <property type="molecule type" value="Genomic_DNA"/>
</dbReference>
<evidence type="ECO:0000313" key="2">
    <source>
        <dbReference type="Proteomes" id="UP001056937"/>
    </source>
</evidence>
<reference evidence="1" key="1">
    <citation type="journal article" date="2022" name="Toxins">
        <title>Genomic Analysis of Sphingopyxis sp. USTB-05 for Biodegrading Cyanobacterial Hepatotoxins.</title>
        <authorList>
            <person name="Liu C."/>
            <person name="Xu Q."/>
            <person name="Zhao Z."/>
            <person name="Zhang H."/>
            <person name="Liu X."/>
            <person name="Yin C."/>
            <person name="Liu Y."/>
            <person name="Yan H."/>
        </authorList>
    </citation>
    <scope>NUCLEOTIDE SEQUENCE</scope>
    <source>
        <strain evidence="1">NBD5</strain>
    </source>
</reference>
<dbReference type="RefSeq" id="WP_252168505.1">
    <property type="nucleotide sequence ID" value="NZ_CP084931.1"/>
</dbReference>
<keyword evidence="2" id="KW-1185">Reference proteome</keyword>
<protein>
    <submittedName>
        <fullName evidence="1">Uncharacterized protein</fullName>
    </submittedName>
</protein>
<sequence length="109" mass="11695">MDAPILTPVMRILIEMALTARGGDEPRRRRQDAEARRLGVCGAEIDAARDGRSFDAINSQALDLARAAAGPDSGRRRRASIQARKAGLTEAQCREIEIMAAALSPTSPP</sequence>